<feature type="transmembrane region" description="Helical" evidence="6">
    <location>
        <begin position="436"/>
        <end position="459"/>
    </location>
</feature>
<protein>
    <submittedName>
        <fullName evidence="7">LptF/LptG family permease</fullName>
    </submittedName>
</protein>
<feature type="transmembrane region" description="Helical" evidence="6">
    <location>
        <begin position="12"/>
        <end position="33"/>
    </location>
</feature>
<proteinExistence type="predicted"/>
<keyword evidence="3 6" id="KW-0812">Transmembrane</keyword>
<dbReference type="PANTHER" id="PTHR33529">
    <property type="entry name" value="SLR0882 PROTEIN-RELATED"/>
    <property type="match status" value="1"/>
</dbReference>
<dbReference type="Proteomes" id="UP000605676">
    <property type="component" value="Unassembled WGS sequence"/>
</dbReference>
<evidence type="ECO:0000256" key="1">
    <source>
        <dbReference type="ARBA" id="ARBA00004651"/>
    </source>
</evidence>
<evidence type="ECO:0000256" key="2">
    <source>
        <dbReference type="ARBA" id="ARBA00022475"/>
    </source>
</evidence>
<comment type="caution">
    <text evidence="7">The sequence shown here is derived from an EMBL/GenBank/DDBJ whole genome shotgun (WGS) entry which is preliminary data.</text>
</comment>
<keyword evidence="5 6" id="KW-0472">Membrane</keyword>
<feature type="transmembrane region" description="Helical" evidence="6">
    <location>
        <begin position="53"/>
        <end position="81"/>
    </location>
</feature>
<gene>
    <name evidence="7" type="ORF">JIV24_19815</name>
</gene>
<dbReference type="PANTHER" id="PTHR33529:SF6">
    <property type="entry name" value="YJGP_YJGQ FAMILY PERMEASE"/>
    <property type="match status" value="1"/>
</dbReference>
<feature type="transmembrane region" description="Helical" evidence="6">
    <location>
        <begin position="102"/>
        <end position="122"/>
    </location>
</feature>
<keyword evidence="4 6" id="KW-1133">Transmembrane helix</keyword>
<dbReference type="RefSeq" id="WP_200466819.1">
    <property type="nucleotide sequence ID" value="NZ_JAENRR010000079.1"/>
</dbReference>
<keyword evidence="8" id="KW-1185">Reference proteome</keyword>
<evidence type="ECO:0000256" key="5">
    <source>
        <dbReference type="ARBA" id="ARBA00023136"/>
    </source>
</evidence>
<dbReference type="InterPro" id="IPR005495">
    <property type="entry name" value="LptG/LptF_permease"/>
</dbReference>
<dbReference type="Pfam" id="PF03739">
    <property type="entry name" value="LptF_LptG"/>
    <property type="match status" value="1"/>
</dbReference>
<evidence type="ECO:0000313" key="7">
    <source>
        <dbReference type="EMBL" id="MBK3519600.1"/>
    </source>
</evidence>
<name>A0ABS1HQ35_9BACT</name>
<keyword evidence="2" id="KW-1003">Cell membrane</keyword>
<reference evidence="7 8" key="1">
    <citation type="submission" date="2021-01" db="EMBL/GenBank/DDBJ databases">
        <title>Carboxyliciviraga sp.nov., isolated from coastal sediments.</title>
        <authorList>
            <person name="Lu D."/>
            <person name="Zhang T."/>
        </authorList>
    </citation>
    <scope>NUCLEOTIDE SEQUENCE [LARGE SCALE GENOMIC DNA]</scope>
    <source>
        <strain evidence="7 8">N1Y132</strain>
    </source>
</reference>
<evidence type="ECO:0000256" key="3">
    <source>
        <dbReference type="ARBA" id="ARBA00022692"/>
    </source>
</evidence>
<evidence type="ECO:0000256" key="6">
    <source>
        <dbReference type="SAM" id="Phobius"/>
    </source>
</evidence>
<comment type="subcellular location">
    <subcellularLocation>
        <location evidence="1">Cell membrane</location>
        <topology evidence="1">Multi-pass membrane protein</topology>
    </subcellularLocation>
</comment>
<feature type="transmembrane region" description="Helical" evidence="6">
    <location>
        <begin position="382"/>
        <end position="400"/>
    </location>
</feature>
<evidence type="ECO:0000313" key="8">
    <source>
        <dbReference type="Proteomes" id="UP000605676"/>
    </source>
</evidence>
<sequence length="504" mass="58279">MKKLHLFILKSYLGPLAMTFFISLFILVMQFLWRYVDDLVGKGLDFFTLGELMFYASVQVIPMALPLAILLASLMTFGSLGENYELTAIKASGVSLLRTMKPLIYVTIVISVLAFSFSNNVLPWANLKLYTLLWSVKQKKPELEIKEQVFYDGIDDFRIKISGKDPESGLMHDVMIYDHRDSRNPNSNVTIADSGKLQIAKDNGFMKLTLFDGIRFEENVQNERKRLDSRSKQRFRKDVFKKQVALFEMDGHNLERTDEQLFSSHDRMKNLNQLRDGIDTLSTQREVVVDEISKQTDNFYFQQRRYHQRRNKEAPKVAIDSVAPSNTDSLFLSMSDHQQMIAIEGAKRQVQDNRSQLEGKLSRYRNYQGKITKHFMEVHRKFTLSFACFIFFFIGAPLGAIIRKGGLGMPVVISVLFFIFYYIVDTLGVKFAKEGAWHVYQGMWLSSAILFPLGAFLTYKSATDSTLLNADAYIIFFQKLFKREKFDLKNRLDKEKEDETNTKT</sequence>
<feature type="transmembrane region" description="Helical" evidence="6">
    <location>
        <begin position="407"/>
        <end position="424"/>
    </location>
</feature>
<accession>A0ABS1HQ35</accession>
<dbReference type="EMBL" id="JAENRR010000079">
    <property type="protein sequence ID" value="MBK3519600.1"/>
    <property type="molecule type" value="Genomic_DNA"/>
</dbReference>
<organism evidence="7 8">
    <name type="scientific">Carboxylicivirga marina</name>
    <dbReference type="NCBI Taxonomy" id="2800988"/>
    <lineage>
        <taxon>Bacteria</taxon>
        <taxon>Pseudomonadati</taxon>
        <taxon>Bacteroidota</taxon>
        <taxon>Bacteroidia</taxon>
        <taxon>Marinilabiliales</taxon>
        <taxon>Marinilabiliaceae</taxon>
        <taxon>Carboxylicivirga</taxon>
    </lineage>
</organism>
<evidence type="ECO:0000256" key="4">
    <source>
        <dbReference type="ARBA" id="ARBA00022989"/>
    </source>
</evidence>